<dbReference type="Proteomes" id="UP000018745">
    <property type="component" value="Chromosome"/>
</dbReference>
<protein>
    <submittedName>
        <fullName evidence="1">Uncharacterized protein</fullName>
    </submittedName>
</protein>
<evidence type="ECO:0000313" key="1">
    <source>
        <dbReference type="EMBL" id="AHC40233.1"/>
    </source>
</evidence>
<dbReference type="EMBL" id="CP006935">
    <property type="protein sequence ID" value="AHC40233.1"/>
    <property type="molecule type" value="Genomic_DNA"/>
</dbReference>
<sequence>MELTLEGNSKVNLTIPKQDGGGWSYFRNVNLSEKRNLKTPMLGRDLLVCNQLKDPNDNSDFSYVFSIFR</sequence>
<reference evidence="1 2" key="1">
    <citation type="journal article" date="2014" name="Genome Announc.">
        <title>Complete Genome Sequence of Mycoplasma ovis Strain Michigan, a Hemoplasma of Sheep with Two Distinct 16S rRNA Genes.</title>
        <authorList>
            <person name="Deshuillers P.L."/>
            <person name="Santos A.P."/>
            <person name="do Nascimento N.C."/>
            <person name="Hampel J.A."/>
            <person name="Bergin I.L."/>
            <person name="Dyson M.C."/>
            <person name="Messick J.B."/>
        </authorList>
    </citation>
    <scope>NUCLEOTIDE SEQUENCE [LARGE SCALE GENOMIC DNA]</scope>
    <source>
        <strain evidence="1 2">Michigan</strain>
    </source>
</reference>
<evidence type="ECO:0000313" key="2">
    <source>
        <dbReference type="Proteomes" id="UP000018745"/>
    </source>
</evidence>
<keyword evidence="2" id="KW-1185">Reference proteome</keyword>
<name>A0ABM5P1P7_9MOLU</name>
<gene>
    <name evidence="1" type="ORF">OVS_01740</name>
</gene>
<accession>A0ABM5P1P7</accession>
<organism evidence="1 2">
    <name type="scientific">Mycoplasma ovis str. Michigan</name>
    <dbReference type="NCBI Taxonomy" id="1415773"/>
    <lineage>
        <taxon>Bacteria</taxon>
        <taxon>Bacillati</taxon>
        <taxon>Mycoplasmatota</taxon>
        <taxon>Mollicutes</taxon>
        <taxon>Mycoplasmataceae</taxon>
        <taxon>Mycoplasma</taxon>
    </lineage>
</organism>
<proteinExistence type="predicted"/>